<feature type="region of interest" description="Disordered" evidence="1">
    <location>
        <begin position="829"/>
        <end position="890"/>
    </location>
</feature>
<feature type="domain" description="Dilute" evidence="2">
    <location>
        <begin position="313"/>
        <end position="756"/>
    </location>
</feature>
<dbReference type="GO" id="GO:0051020">
    <property type="term" value="F:GTPase binding"/>
    <property type="evidence" value="ECO:0007669"/>
    <property type="project" value="TreeGrafter"/>
</dbReference>
<dbReference type="InterPro" id="IPR052072">
    <property type="entry name" value="Vascular_dev_regulator"/>
</dbReference>
<feature type="compositionally biased region" description="Polar residues" evidence="1">
    <location>
        <begin position="490"/>
        <end position="504"/>
    </location>
</feature>
<dbReference type="EMBL" id="LLZZ01000123">
    <property type="protein sequence ID" value="KTB02658.1"/>
    <property type="molecule type" value="Genomic_DNA"/>
</dbReference>
<dbReference type="VEuPathDB" id="FungiDB:GWK60_K07821"/>
<dbReference type="VEuPathDB" id="FungiDB:B1J91_K08008g"/>
<dbReference type="SMART" id="SM01132">
    <property type="entry name" value="DIL"/>
    <property type="match status" value="1"/>
</dbReference>
<feature type="compositionally biased region" description="Acidic residues" evidence="1">
    <location>
        <begin position="460"/>
        <end position="471"/>
    </location>
</feature>
<gene>
    <name evidence="3" type="ORF">AO440_003589</name>
</gene>
<dbReference type="PANTHER" id="PTHR16027:SF6">
    <property type="entry name" value="DILUTE DOMAIN-CONTAINING PROTEIN"/>
    <property type="match status" value="1"/>
</dbReference>
<dbReference type="Gene3D" id="1.25.40.20">
    <property type="entry name" value="Ankyrin repeat-containing domain"/>
    <property type="match status" value="1"/>
</dbReference>
<evidence type="ECO:0000313" key="4">
    <source>
        <dbReference type="Proteomes" id="UP000054886"/>
    </source>
</evidence>
<organism evidence="3 4">
    <name type="scientific">Candida glabrata</name>
    <name type="common">Yeast</name>
    <name type="synonym">Torulopsis glabrata</name>
    <dbReference type="NCBI Taxonomy" id="5478"/>
    <lineage>
        <taxon>Eukaryota</taxon>
        <taxon>Fungi</taxon>
        <taxon>Dikarya</taxon>
        <taxon>Ascomycota</taxon>
        <taxon>Saccharomycotina</taxon>
        <taxon>Saccharomycetes</taxon>
        <taxon>Saccharomycetales</taxon>
        <taxon>Saccharomycetaceae</taxon>
        <taxon>Nakaseomyces</taxon>
    </lineage>
</organism>
<dbReference type="PROSITE" id="PS51126">
    <property type="entry name" value="DILUTE"/>
    <property type="match status" value="1"/>
</dbReference>
<proteinExistence type="predicted"/>
<feature type="compositionally biased region" description="Basic residues" evidence="1">
    <location>
        <begin position="476"/>
        <end position="489"/>
    </location>
</feature>
<comment type="caution">
    <text evidence="3">The sequence shown here is derived from an EMBL/GenBank/DDBJ whole genome shotgun (WGS) entry which is preliminary data.</text>
</comment>
<dbReference type="AlphaFoldDB" id="A0A0W0CSX1"/>
<evidence type="ECO:0000256" key="1">
    <source>
        <dbReference type="SAM" id="MobiDB-lite"/>
    </source>
</evidence>
<dbReference type="VEuPathDB" id="FungiDB:GVI51_K07865"/>
<name>A0A0W0CSX1_CANGB</name>
<dbReference type="PANTHER" id="PTHR16027">
    <property type="entry name" value="DILUTE DOMAIN-CONTAINING PROTEIN YPR089W"/>
    <property type="match status" value="1"/>
</dbReference>
<sequence length="890" mass="103305">MEWGSGRVSKEEKLNAARNAVISYLAGTKDNDEDPWTELVRLISDSSQGEVFTEFKSLLDSVRDVNDKKKLGIPLLHLTIIYDRASYIEFLYQGARSKLDFNLCDDVAGYTPLMWCFLLERTDCCTELLTWSTEIDFHKVSKEEKLSAWDMVAKYSDFYMFLEQNNMLQYQDIPTFQEKLTTENDNSSSALDQNALRNIDLHVAGLSLASTQNNEDIFASNATESRNDYLFGTEQIDSGINEQFDFTKLLPNQYVEFEDYDIKQLLDLLESLPKKEPHMTTYAAALIFQMVRFAEHKKKQPQLVHTIMSLSLARILAAITTETDMTQESADTAFSSGDIVSQSYWLGVLTFLYYYLTREEGFFKKYPEILQELINTIHSVIIELTLSIYSRLTSIIQPTILSYTTISDVKETLYKRDWNFFKKRKHHKMMQKQKKQEEELRKQEEETLQNNEDKLQISEALDESNDIDDEAEDKKKHSKLKLFKKKRHSGQLSTSMSNDSKLENSSINENTDLYYDTEVIKHLYPPSMEEQMKPSPMKVVQIFGALMYVLNLHQIHPLFQQQCLSLAIQWFSNNLFNQILKDKKKKSLSRAHAIQIRLNLSTFEAWTKNNDSKVPKPKMIDDFMWERFPYTLVEDVANIDLSNPILNNVATVNKVDNSSGLNDDLPLIRDTDNSLFYYQSLHRILQIHMEPVFQLLQWLQVATTIDSEDALDSTLDLLSRLTPTQLLKAADKYSYEIDESKFNSKLKKKLSAMAKASNNKESPYLPERTVSLLVLPTIPEMTDIYARGVDHESYQPLLPVSIQDMIYEIHSENAKLRMNASEFYDYQNEEQHEQEVDNEEAHEDSYKENSSANEDNDLDNNNDRFEYQTVDTPAVASHWAPKEDFEENPW</sequence>
<evidence type="ECO:0000313" key="3">
    <source>
        <dbReference type="EMBL" id="KTB02658.1"/>
    </source>
</evidence>
<dbReference type="Proteomes" id="UP000054886">
    <property type="component" value="Unassembled WGS sequence"/>
</dbReference>
<feature type="region of interest" description="Disordered" evidence="1">
    <location>
        <begin position="429"/>
        <end position="504"/>
    </location>
</feature>
<dbReference type="InterPro" id="IPR002710">
    <property type="entry name" value="Dilute_dom"/>
</dbReference>
<feature type="compositionally biased region" description="Basic and acidic residues" evidence="1">
    <location>
        <begin position="434"/>
        <end position="456"/>
    </location>
</feature>
<evidence type="ECO:0000259" key="2">
    <source>
        <dbReference type="PROSITE" id="PS51126"/>
    </source>
</evidence>
<dbReference type="InterPro" id="IPR036770">
    <property type="entry name" value="Ankyrin_rpt-contain_sf"/>
</dbReference>
<dbReference type="SUPFAM" id="SSF48403">
    <property type="entry name" value="Ankyrin repeat"/>
    <property type="match status" value="1"/>
</dbReference>
<dbReference type="VEuPathDB" id="FungiDB:CAGL0K08008g"/>
<protein>
    <submittedName>
        <fullName evidence="3">Dilute domain-containing protein</fullName>
    </submittedName>
</protein>
<dbReference type="Pfam" id="PF01843">
    <property type="entry name" value="DIL"/>
    <property type="match status" value="2"/>
</dbReference>
<accession>A0A0W0CSX1</accession>
<reference evidence="3 4" key="1">
    <citation type="submission" date="2015-10" db="EMBL/GenBank/DDBJ databases">
        <title>Draft genomes sequences of Candida glabrata isolates 1A, 1B, 2A, 2B, 3A and 3B.</title>
        <authorList>
            <person name="Haavelsrud O.E."/>
            <person name="Gaustad P."/>
        </authorList>
    </citation>
    <scope>NUCLEOTIDE SEQUENCE [LARGE SCALE GENOMIC DNA]</scope>
    <source>
        <strain evidence="3">910700640</strain>
    </source>
</reference>